<dbReference type="RefSeq" id="WP_124872498.1">
    <property type="nucleotide sequence ID" value="NZ_CP034183.1"/>
</dbReference>
<protein>
    <submittedName>
        <fullName evidence="1">Uncharacterized protein</fullName>
    </submittedName>
</protein>
<dbReference type="OrthoDB" id="64256at2"/>
<reference evidence="1 2" key="1">
    <citation type="submission" date="2018-11" db="EMBL/GenBank/DDBJ databases">
        <title>Deinococcus shelandsis sp. nov., isolated from South Shetland Islands soil of Antarctica.</title>
        <authorList>
            <person name="Tian J."/>
        </authorList>
    </citation>
    <scope>NUCLEOTIDE SEQUENCE [LARGE SCALE GENOMIC DNA]</scope>
    <source>
        <strain evidence="1 2">S14-83T</strain>
    </source>
</reference>
<sequence>MKPWTPAPHLALMLSAQAEALGADYLKLIYADGVFQGVRPISAEQLMRGERGYALTPSAYGGEWSLTLGASAQQKELADKVHLTFVGNTVALTESGATIGKLMARLSSAAASSCFRVGSERLPALKSWVENSVRSGARADLNTERSFGPLRVQLLTHHGGGGAEAAQDLAEVDVLMSRTGQPGIGA</sequence>
<organism evidence="1 2">
    <name type="scientific">Deinococcus psychrotolerans</name>
    <dbReference type="NCBI Taxonomy" id="2489213"/>
    <lineage>
        <taxon>Bacteria</taxon>
        <taxon>Thermotogati</taxon>
        <taxon>Deinococcota</taxon>
        <taxon>Deinococci</taxon>
        <taxon>Deinococcales</taxon>
        <taxon>Deinococcaceae</taxon>
        <taxon>Deinococcus</taxon>
    </lineage>
</organism>
<gene>
    <name evidence="1" type="ORF">EHF33_13375</name>
</gene>
<accession>A0A3G8YF73</accession>
<evidence type="ECO:0000313" key="1">
    <source>
        <dbReference type="EMBL" id="AZI43615.1"/>
    </source>
</evidence>
<dbReference type="EMBL" id="CP034183">
    <property type="protein sequence ID" value="AZI43615.1"/>
    <property type="molecule type" value="Genomic_DNA"/>
</dbReference>
<dbReference type="KEGG" id="dph:EHF33_13375"/>
<proteinExistence type="predicted"/>
<dbReference type="Proteomes" id="UP000276417">
    <property type="component" value="Chromosome 1"/>
</dbReference>
<keyword evidence="2" id="KW-1185">Reference proteome</keyword>
<name>A0A3G8YF73_9DEIO</name>
<evidence type="ECO:0000313" key="2">
    <source>
        <dbReference type="Proteomes" id="UP000276417"/>
    </source>
</evidence>
<dbReference type="AlphaFoldDB" id="A0A3G8YF73"/>